<dbReference type="AlphaFoldDB" id="A0A074THY9"/>
<proteinExistence type="predicted"/>
<dbReference type="Proteomes" id="UP000027725">
    <property type="component" value="Unassembled WGS sequence"/>
</dbReference>
<sequence length="116" mass="12732">MLELTRIHAGRWEASSKQHDAPALEVLHQGDVLDGLEVTGTPGDWQIVQPIPPELISDGVMSFVVRARDSEQEVARFSLIAGEPLAPDLRAELDLLRAELDLLKAAFRRHCAETAG</sequence>
<evidence type="ECO:0000313" key="1">
    <source>
        <dbReference type="EMBL" id="KEP69755.1"/>
    </source>
</evidence>
<dbReference type="STRING" id="1185766.SAMN05216224_1011051"/>
<accession>A0A074THY9</accession>
<reference evidence="1 2" key="1">
    <citation type="submission" date="2014-03" db="EMBL/GenBank/DDBJ databases">
        <title>The draft genome sequence of Thioclava dalianensis DLFJ1-1.</title>
        <authorList>
            <person name="Lai Q."/>
            <person name="Shao Z."/>
        </authorList>
    </citation>
    <scope>NUCLEOTIDE SEQUENCE [LARGE SCALE GENOMIC DNA]</scope>
    <source>
        <strain evidence="1 2">DLFJ1-1</strain>
    </source>
</reference>
<comment type="caution">
    <text evidence="1">The sequence shown here is derived from an EMBL/GenBank/DDBJ whole genome shotgun (WGS) entry which is preliminary data.</text>
</comment>
<dbReference type="RefSeq" id="WP_038065986.1">
    <property type="nucleotide sequence ID" value="NZ_FOVB01000001.1"/>
</dbReference>
<evidence type="ECO:0000313" key="2">
    <source>
        <dbReference type="Proteomes" id="UP000027725"/>
    </source>
</evidence>
<gene>
    <name evidence="1" type="ORF">DL1_02780</name>
</gene>
<organism evidence="1 2">
    <name type="scientific">Thioclava dalianensis</name>
    <dbReference type="NCBI Taxonomy" id="1185766"/>
    <lineage>
        <taxon>Bacteria</taxon>
        <taxon>Pseudomonadati</taxon>
        <taxon>Pseudomonadota</taxon>
        <taxon>Alphaproteobacteria</taxon>
        <taxon>Rhodobacterales</taxon>
        <taxon>Paracoccaceae</taxon>
        <taxon>Thioclava</taxon>
    </lineage>
</organism>
<dbReference type="EMBL" id="JHEH01000011">
    <property type="protein sequence ID" value="KEP69755.1"/>
    <property type="molecule type" value="Genomic_DNA"/>
</dbReference>
<name>A0A074THY9_9RHOB</name>
<keyword evidence="2" id="KW-1185">Reference proteome</keyword>
<dbReference type="OrthoDB" id="7772846at2"/>
<protein>
    <submittedName>
        <fullName evidence="1">Uncharacterized protein</fullName>
    </submittedName>
</protein>
<dbReference type="eggNOG" id="ENOG5032S9D">
    <property type="taxonomic scope" value="Bacteria"/>
</dbReference>